<dbReference type="InterPro" id="IPR052026">
    <property type="entry name" value="ExeA_AAA_ATPase_DNA-bind"/>
</dbReference>
<evidence type="ECO:0000259" key="1">
    <source>
        <dbReference type="SMART" id="SM00382"/>
    </source>
</evidence>
<dbReference type="Pfam" id="PF13401">
    <property type="entry name" value="AAA_22"/>
    <property type="match status" value="1"/>
</dbReference>
<dbReference type="InterPro" id="IPR049945">
    <property type="entry name" value="AAA_22"/>
</dbReference>
<accession>A0ABU8XYQ0</accession>
<gene>
    <name evidence="2" type="ORF">U1T56_23030</name>
</gene>
<dbReference type="InterPro" id="IPR027417">
    <property type="entry name" value="P-loop_NTPase"/>
</dbReference>
<dbReference type="PANTHER" id="PTHR35894">
    <property type="entry name" value="GENERAL SECRETION PATHWAY PROTEIN A-RELATED"/>
    <property type="match status" value="1"/>
</dbReference>
<sequence>MRNLYEPFFGFHEKPFSLAPDPRFLFPGRSHATALAMLEYGLGEPAGFVVLTGGSGTGKTLLLRHLVQSLGEAVMPAMVTSPPAAGDLVPWLLLAFGLDGEAADPVGRHQRLLDHLRRLEAQGRRALLIVDEAQNLDEAALQRLRLLAGAAVEAACPLQLVLAGQPGLRRTLQRPSLESFVQRIAADGHLRPLERRDTLAYIRHRLEVAGGDPDLFDREAALAVHHFARGVPRLINGLCDLALVLTYAQDRPRVELATVVEAALARLEGGLSGLAPVPWRDGALRSGKA</sequence>
<protein>
    <submittedName>
        <fullName evidence="2">AAA family ATPase</fullName>
    </submittedName>
</protein>
<keyword evidence="3" id="KW-1185">Reference proteome</keyword>
<comment type="caution">
    <text evidence="2">The sequence shown here is derived from an EMBL/GenBank/DDBJ whole genome shotgun (WGS) entry which is preliminary data.</text>
</comment>
<reference evidence="2 3" key="1">
    <citation type="submission" date="2024-01" db="EMBL/GenBank/DDBJ databases">
        <title>Multi-omics insights into the function and evolution of sodium benzoate biodegradation pathways in Benzoatithermus flavus gen. nov., sp. nov. from hot spring.</title>
        <authorList>
            <person name="Hu C.-J."/>
            <person name="Li W.-J."/>
        </authorList>
    </citation>
    <scope>NUCLEOTIDE SEQUENCE [LARGE SCALE GENOMIC DNA]</scope>
    <source>
        <strain evidence="2 3">SYSU G07066</strain>
    </source>
</reference>
<dbReference type="RefSeq" id="WP_418161885.1">
    <property type="nucleotide sequence ID" value="NZ_JBBLZC010000042.1"/>
</dbReference>
<feature type="domain" description="AAA+ ATPase" evidence="1">
    <location>
        <begin position="45"/>
        <end position="206"/>
    </location>
</feature>
<dbReference type="Proteomes" id="UP001375743">
    <property type="component" value="Unassembled WGS sequence"/>
</dbReference>
<proteinExistence type="predicted"/>
<evidence type="ECO:0000313" key="3">
    <source>
        <dbReference type="Proteomes" id="UP001375743"/>
    </source>
</evidence>
<dbReference type="SUPFAM" id="SSF52540">
    <property type="entry name" value="P-loop containing nucleoside triphosphate hydrolases"/>
    <property type="match status" value="1"/>
</dbReference>
<dbReference type="SMART" id="SM00382">
    <property type="entry name" value="AAA"/>
    <property type="match status" value="1"/>
</dbReference>
<evidence type="ECO:0000313" key="2">
    <source>
        <dbReference type="EMBL" id="MEK0086041.1"/>
    </source>
</evidence>
<dbReference type="InterPro" id="IPR003593">
    <property type="entry name" value="AAA+_ATPase"/>
</dbReference>
<dbReference type="Gene3D" id="3.40.50.300">
    <property type="entry name" value="P-loop containing nucleotide triphosphate hydrolases"/>
    <property type="match status" value="1"/>
</dbReference>
<dbReference type="PANTHER" id="PTHR35894:SF1">
    <property type="entry name" value="PHOSPHORIBULOKINASE _ URIDINE KINASE FAMILY"/>
    <property type="match status" value="1"/>
</dbReference>
<dbReference type="EMBL" id="JBBLZC010000042">
    <property type="protein sequence ID" value="MEK0086041.1"/>
    <property type="molecule type" value="Genomic_DNA"/>
</dbReference>
<organism evidence="2 3">
    <name type="scientific">Benzoatithermus flavus</name>
    <dbReference type="NCBI Taxonomy" id="3108223"/>
    <lineage>
        <taxon>Bacteria</taxon>
        <taxon>Pseudomonadati</taxon>
        <taxon>Pseudomonadota</taxon>
        <taxon>Alphaproteobacteria</taxon>
        <taxon>Geminicoccales</taxon>
        <taxon>Geminicoccaceae</taxon>
        <taxon>Benzoatithermus</taxon>
    </lineage>
</organism>
<name>A0ABU8XYQ0_9PROT</name>